<organism evidence="1">
    <name type="scientific">Terrestrivirus sp</name>
    <dbReference type="NCBI Taxonomy" id="2487775"/>
    <lineage>
        <taxon>Viruses</taxon>
        <taxon>Varidnaviria</taxon>
        <taxon>Bamfordvirae</taxon>
        <taxon>Nucleocytoviricota</taxon>
        <taxon>Megaviricetes</taxon>
        <taxon>Imitervirales</taxon>
        <taxon>Mimiviridae</taxon>
        <taxon>Klosneuvirinae</taxon>
    </lineage>
</organism>
<accession>A0A3G4ZKD8</accession>
<dbReference type="EMBL" id="MK071979">
    <property type="protein sequence ID" value="AYV75296.1"/>
    <property type="molecule type" value="Genomic_DNA"/>
</dbReference>
<sequence length="359" mass="42403">MDSVTDMNGITTVALDVRKKLEYLIGSYWKDILIWQIFLEPGRFNEDLKKDDTVGYAIVDKWTVQATFTDSDKRHWYKSDYDRLAYFFCSISNKNIIYKITRQINKKYVTIEIKHDDDLLVADLSKSDDVTFLTKMNLIKLYDFFRDEDGFNALKPKYKDLHMFSSNCTHMVGTIMEDFSDDEETVIGNKRKRREVKTKNYCNMCSSCYDEGHLIREGSKGVWISPTSIAYFADNKFWHENEYKLFVFNRAIRPLKCDYDERFCGINEKEFEEYKELCERKTGGWNKVNDESQIVKLSDVTFNYCDNKGKEHTVVLNKCGENKDEPFISKNTKEYLVKLPDDVDFVELPIIKLPLFDKY</sequence>
<evidence type="ECO:0000313" key="1">
    <source>
        <dbReference type="EMBL" id="AYV75296.1"/>
    </source>
</evidence>
<protein>
    <submittedName>
        <fullName evidence="1">Uncharacterized protein</fullName>
    </submittedName>
</protein>
<proteinExistence type="predicted"/>
<name>A0A3G4ZKD8_9VIRU</name>
<reference evidence="1" key="1">
    <citation type="submission" date="2018-10" db="EMBL/GenBank/DDBJ databases">
        <title>Hidden diversity of soil giant viruses.</title>
        <authorList>
            <person name="Schulz F."/>
            <person name="Alteio L."/>
            <person name="Goudeau D."/>
            <person name="Ryan E.M."/>
            <person name="Malmstrom R.R."/>
            <person name="Blanchard J."/>
            <person name="Woyke T."/>
        </authorList>
    </citation>
    <scope>NUCLEOTIDE SEQUENCE</scope>
    <source>
        <strain evidence="1">TEV1</strain>
    </source>
</reference>
<gene>
    <name evidence="1" type="ORF">Terrestrivirus1_170</name>
</gene>